<feature type="non-terminal residue" evidence="1">
    <location>
        <position position="87"/>
    </location>
</feature>
<dbReference type="EMBL" id="BARW01013578">
    <property type="protein sequence ID" value="GAI81412.1"/>
    <property type="molecule type" value="Genomic_DNA"/>
</dbReference>
<dbReference type="AlphaFoldDB" id="X1RKW7"/>
<protein>
    <submittedName>
        <fullName evidence="1">Uncharacterized protein</fullName>
    </submittedName>
</protein>
<organism evidence="1">
    <name type="scientific">marine sediment metagenome</name>
    <dbReference type="NCBI Taxonomy" id="412755"/>
    <lineage>
        <taxon>unclassified sequences</taxon>
        <taxon>metagenomes</taxon>
        <taxon>ecological metagenomes</taxon>
    </lineage>
</organism>
<proteinExistence type="predicted"/>
<comment type="caution">
    <text evidence="1">The sequence shown here is derived from an EMBL/GenBank/DDBJ whole genome shotgun (WGS) entry which is preliminary data.</text>
</comment>
<reference evidence="1" key="1">
    <citation type="journal article" date="2014" name="Front. Microbiol.">
        <title>High frequency of phylogenetically diverse reductive dehalogenase-homologous genes in deep subseafloor sedimentary metagenomes.</title>
        <authorList>
            <person name="Kawai M."/>
            <person name="Futagami T."/>
            <person name="Toyoda A."/>
            <person name="Takaki Y."/>
            <person name="Nishi S."/>
            <person name="Hori S."/>
            <person name="Arai W."/>
            <person name="Tsubouchi T."/>
            <person name="Morono Y."/>
            <person name="Uchiyama I."/>
            <person name="Ito T."/>
            <person name="Fujiyama A."/>
            <person name="Inagaki F."/>
            <person name="Takami H."/>
        </authorList>
    </citation>
    <scope>NUCLEOTIDE SEQUENCE</scope>
    <source>
        <strain evidence="1">Expedition CK06-06</strain>
    </source>
</reference>
<accession>X1RKW7</accession>
<gene>
    <name evidence="1" type="ORF">S12H4_24780</name>
</gene>
<sequence length="87" mass="10425">MQVWEEDLKPQYNIPTGKEIEDYIDEWGQTHDEICAELGYDDDGADEMIIGDGYFWLERFQKWFPDCSSMYDESDDEIVEYLKSKYC</sequence>
<evidence type="ECO:0000313" key="1">
    <source>
        <dbReference type="EMBL" id="GAI81412.1"/>
    </source>
</evidence>
<name>X1RKW7_9ZZZZ</name>